<sequence length="157" mass="17652">MACGRLHDQDGMRGCSVQTCGRSLAQTCCPAWMDHEPGIVCRVTRADRRPVYRSRSDSGASFNVKATKATRVCESGGLPVVVVIRTGEDAVEFICRTAIPVQCQSTYLTILVEAELTEVLENLSQCRRWKYFSMSRHSCSLGGTSEPQMMWQRRRRE</sequence>
<accession>A0A165HSR9</accession>
<dbReference type="AlphaFoldDB" id="A0A165HSR9"/>
<evidence type="ECO:0000313" key="2">
    <source>
        <dbReference type="Proteomes" id="UP000076871"/>
    </source>
</evidence>
<gene>
    <name evidence="1" type="ORF">LAESUDRAFT_167884</name>
</gene>
<proteinExistence type="predicted"/>
<dbReference type="EMBL" id="KV427606">
    <property type="protein sequence ID" value="KZT12136.1"/>
    <property type="molecule type" value="Genomic_DNA"/>
</dbReference>
<reference evidence="1 2" key="1">
    <citation type="journal article" date="2016" name="Mol. Biol. Evol.">
        <title>Comparative Genomics of Early-Diverging Mushroom-Forming Fungi Provides Insights into the Origins of Lignocellulose Decay Capabilities.</title>
        <authorList>
            <person name="Nagy L.G."/>
            <person name="Riley R."/>
            <person name="Tritt A."/>
            <person name="Adam C."/>
            <person name="Daum C."/>
            <person name="Floudas D."/>
            <person name="Sun H."/>
            <person name="Yadav J.S."/>
            <person name="Pangilinan J."/>
            <person name="Larsson K.H."/>
            <person name="Matsuura K."/>
            <person name="Barry K."/>
            <person name="Labutti K."/>
            <person name="Kuo R."/>
            <person name="Ohm R.A."/>
            <person name="Bhattacharya S.S."/>
            <person name="Shirouzu T."/>
            <person name="Yoshinaga Y."/>
            <person name="Martin F.M."/>
            <person name="Grigoriev I.V."/>
            <person name="Hibbett D.S."/>
        </authorList>
    </citation>
    <scope>NUCLEOTIDE SEQUENCE [LARGE SCALE GENOMIC DNA]</scope>
    <source>
        <strain evidence="1 2">93-53</strain>
    </source>
</reference>
<dbReference type="RefSeq" id="XP_040769784.1">
    <property type="nucleotide sequence ID" value="XM_040901425.1"/>
</dbReference>
<protein>
    <submittedName>
        <fullName evidence="1">Uncharacterized protein</fullName>
    </submittedName>
</protein>
<organism evidence="1 2">
    <name type="scientific">Laetiporus sulphureus 93-53</name>
    <dbReference type="NCBI Taxonomy" id="1314785"/>
    <lineage>
        <taxon>Eukaryota</taxon>
        <taxon>Fungi</taxon>
        <taxon>Dikarya</taxon>
        <taxon>Basidiomycota</taxon>
        <taxon>Agaricomycotina</taxon>
        <taxon>Agaricomycetes</taxon>
        <taxon>Polyporales</taxon>
        <taxon>Laetiporus</taxon>
    </lineage>
</organism>
<name>A0A165HSR9_9APHY</name>
<keyword evidence="2" id="KW-1185">Reference proteome</keyword>
<dbReference type="Proteomes" id="UP000076871">
    <property type="component" value="Unassembled WGS sequence"/>
</dbReference>
<dbReference type="InParanoid" id="A0A165HSR9"/>
<evidence type="ECO:0000313" key="1">
    <source>
        <dbReference type="EMBL" id="KZT12136.1"/>
    </source>
</evidence>
<dbReference type="GeneID" id="63818457"/>